<evidence type="ECO:0008006" key="4">
    <source>
        <dbReference type="Google" id="ProtNLM"/>
    </source>
</evidence>
<proteinExistence type="predicted"/>
<protein>
    <recommendedName>
        <fullName evidence="4">Sulfotransferase domain-containing protein</fullName>
    </recommendedName>
</protein>
<dbReference type="InterPro" id="IPR027417">
    <property type="entry name" value="P-loop_NTPase"/>
</dbReference>
<evidence type="ECO:0000313" key="2">
    <source>
        <dbReference type="EMBL" id="EED92845.1"/>
    </source>
</evidence>
<keyword evidence="3" id="KW-1185">Reference proteome</keyword>
<name>B8BZ97_THAPS</name>
<evidence type="ECO:0000256" key="1">
    <source>
        <dbReference type="SAM" id="MobiDB-lite"/>
    </source>
</evidence>
<dbReference type="OMA" id="AFFRQPE"/>
<evidence type="ECO:0000313" key="3">
    <source>
        <dbReference type="Proteomes" id="UP000001449"/>
    </source>
</evidence>
<reference evidence="2 3" key="1">
    <citation type="journal article" date="2004" name="Science">
        <title>The genome of the diatom Thalassiosira pseudonana: ecology, evolution, and metabolism.</title>
        <authorList>
            <person name="Armbrust E.V."/>
            <person name="Berges J.A."/>
            <person name="Bowler C."/>
            <person name="Green B.R."/>
            <person name="Martinez D."/>
            <person name="Putnam N.H."/>
            <person name="Zhou S."/>
            <person name="Allen A.E."/>
            <person name="Apt K.E."/>
            <person name="Bechner M."/>
            <person name="Brzezinski M.A."/>
            <person name="Chaal B.K."/>
            <person name="Chiovitti A."/>
            <person name="Davis A.K."/>
            <person name="Demarest M.S."/>
            <person name="Detter J.C."/>
            <person name="Glavina T."/>
            <person name="Goodstein D."/>
            <person name="Hadi M.Z."/>
            <person name="Hellsten U."/>
            <person name="Hildebrand M."/>
            <person name="Jenkins B.D."/>
            <person name="Jurka J."/>
            <person name="Kapitonov V.V."/>
            <person name="Kroger N."/>
            <person name="Lau W.W."/>
            <person name="Lane T.W."/>
            <person name="Larimer F.W."/>
            <person name="Lippmeier J.C."/>
            <person name="Lucas S."/>
            <person name="Medina M."/>
            <person name="Montsant A."/>
            <person name="Obornik M."/>
            <person name="Parker M.S."/>
            <person name="Palenik B."/>
            <person name="Pazour G.J."/>
            <person name="Richardson P.M."/>
            <person name="Rynearson T.A."/>
            <person name="Saito M.A."/>
            <person name="Schwartz D.C."/>
            <person name="Thamatrakoln K."/>
            <person name="Valentin K."/>
            <person name="Vardi A."/>
            <person name="Wilkerson F.P."/>
            <person name="Rokhsar D.S."/>
        </authorList>
    </citation>
    <scope>NUCLEOTIDE SEQUENCE [LARGE SCALE GENOMIC DNA]</scope>
    <source>
        <strain evidence="2 3">CCMP1335</strain>
    </source>
</reference>
<accession>B8BZ97</accession>
<sequence>MYDFALMKRYPFEVYGAPNLIDQNNPRGKDTPLGLVGGTQHMPLTPSLKDSQFTSSDRYKKLKQLNQIRSWGSEIDEHNFTVAAFFRQPEERIISAYYDGRHANGFTPEIWQAAIKASRGGPCCMARMLTGEKCADGLFQQSGFENVAEAVDIILNKLEFIGLTEDWNESLCQFHRLFGGKVDERTGKRTWNPPSQGEFQNVHSSGKKKNYGIKDLNGFKDAADSVVYEAAKLKFERMVGDQRCYKYMTMEELEAEAIGNTIDTSFLRTDAGGKVCKPQTCTQLGKQCGEWDDGCGATVVCGMCNAGRTGLPSTWRVQCVEGKCIDYCPPWRQHGLWFKTDIDVMANADTSTGIADLAKYVASHFPEGQAHLTPTDAVNLCHAACTLKNENTNELLKSGMCKCGTAPTIFINSNISLEDYSLAHDLKTNCLTSRARKLAVLKEEETQPICCPYYNQTSARPPQWKRLSFMSLLATRADNLEGEYFSHIRVDCGGYEACESHARESRAELAVLDSFNNMCYLARNVFELKDSYSVAKDNLYRYYLDLR</sequence>
<feature type="compositionally biased region" description="Polar residues" evidence="1">
    <location>
        <begin position="192"/>
        <end position="204"/>
    </location>
</feature>
<dbReference type="GeneID" id="7453367"/>
<dbReference type="RefSeq" id="XP_002289308.1">
    <property type="nucleotide sequence ID" value="XM_002289272.1"/>
</dbReference>
<dbReference type="Gene3D" id="3.40.50.300">
    <property type="entry name" value="P-loop containing nucleotide triphosphate hydrolases"/>
    <property type="match status" value="1"/>
</dbReference>
<gene>
    <name evidence="2" type="ORF">THAPSDRAFT_4433</name>
</gene>
<feature type="region of interest" description="Disordered" evidence="1">
    <location>
        <begin position="187"/>
        <end position="206"/>
    </location>
</feature>
<dbReference type="Proteomes" id="UP000001449">
    <property type="component" value="Chromosome 4"/>
</dbReference>
<organism evidence="2 3">
    <name type="scientific">Thalassiosira pseudonana</name>
    <name type="common">Marine diatom</name>
    <name type="synonym">Cyclotella nana</name>
    <dbReference type="NCBI Taxonomy" id="35128"/>
    <lineage>
        <taxon>Eukaryota</taxon>
        <taxon>Sar</taxon>
        <taxon>Stramenopiles</taxon>
        <taxon>Ochrophyta</taxon>
        <taxon>Bacillariophyta</taxon>
        <taxon>Coscinodiscophyceae</taxon>
        <taxon>Thalassiosirophycidae</taxon>
        <taxon>Thalassiosirales</taxon>
        <taxon>Thalassiosiraceae</taxon>
        <taxon>Thalassiosira</taxon>
    </lineage>
</organism>
<dbReference type="InParanoid" id="B8BZ97"/>
<dbReference type="EMBL" id="CM000641">
    <property type="protein sequence ID" value="EED92845.1"/>
    <property type="molecule type" value="Genomic_DNA"/>
</dbReference>
<reference evidence="2 3" key="2">
    <citation type="journal article" date="2008" name="Nature">
        <title>The Phaeodactylum genome reveals the evolutionary history of diatom genomes.</title>
        <authorList>
            <person name="Bowler C."/>
            <person name="Allen A.E."/>
            <person name="Badger J.H."/>
            <person name="Grimwood J."/>
            <person name="Jabbari K."/>
            <person name="Kuo A."/>
            <person name="Maheswari U."/>
            <person name="Martens C."/>
            <person name="Maumus F."/>
            <person name="Otillar R.P."/>
            <person name="Rayko E."/>
            <person name="Salamov A."/>
            <person name="Vandepoele K."/>
            <person name="Beszteri B."/>
            <person name="Gruber A."/>
            <person name="Heijde M."/>
            <person name="Katinka M."/>
            <person name="Mock T."/>
            <person name="Valentin K."/>
            <person name="Verret F."/>
            <person name="Berges J.A."/>
            <person name="Brownlee C."/>
            <person name="Cadoret J.P."/>
            <person name="Chiovitti A."/>
            <person name="Choi C.J."/>
            <person name="Coesel S."/>
            <person name="De Martino A."/>
            <person name="Detter J.C."/>
            <person name="Durkin C."/>
            <person name="Falciatore A."/>
            <person name="Fournet J."/>
            <person name="Haruta M."/>
            <person name="Huysman M.J."/>
            <person name="Jenkins B.D."/>
            <person name="Jiroutova K."/>
            <person name="Jorgensen R.E."/>
            <person name="Joubert Y."/>
            <person name="Kaplan A."/>
            <person name="Kroger N."/>
            <person name="Kroth P.G."/>
            <person name="La Roche J."/>
            <person name="Lindquist E."/>
            <person name="Lommer M."/>
            <person name="Martin-Jezequel V."/>
            <person name="Lopez P.J."/>
            <person name="Lucas S."/>
            <person name="Mangogna M."/>
            <person name="McGinnis K."/>
            <person name="Medlin L.K."/>
            <person name="Montsant A."/>
            <person name="Oudot-Le Secq M.P."/>
            <person name="Napoli C."/>
            <person name="Obornik M."/>
            <person name="Parker M.S."/>
            <person name="Petit J.L."/>
            <person name="Porcel B.M."/>
            <person name="Poulsen N."/>
            <person name="Robison M."/>
            <person name="Rychlewski L."/>
            <person name="Rynearson T.A."/>
            <person name="Schmutz J."/>
            <person name="Shapiro H."/>
            <person name="Siaut M."/>
            <person name="Stanley M."/>
            <person name="Sussman M.R."/>
            <person name="Taylor A.R."/>
            <person name="Vardi A."/>
            <person name="von Dassow P."/>
            <person name="Vyverman W."/>
            <person name="Willis A."/>
            <person name="Wyrwicz L.S."/>
            <person name="Rokhsar D.S."/>
            <person name="Weissenbach J."/>
            <person name="Armbrust E.V."/>
            <person name="Green B.R."/>
            <person name="Van de Peer Y."/>
            <person name="Grigoriev I.V."/>
        </authorList>
    </citation>
    <scope>NUCLEOTIDE SEQUENCE [LARGE SCALE GENOMIC DNA]</scope>
    <source>
        <strain evidence="2 3">CCMP1335</strain>
    </source>
</reference>
<dbReference type="HOGENOM" id="CLU_498331_0_0_1"/>
<dbReference type="PaxDb" id="35128-Thaps4433"/>
<dbReference type="KEGG" id="tps:THAPSDRAFT_4433"/>
<dbReference type="eggNOG" id="ENOG502TDT9">
    <property type="taxonomic scope" value="Eukaryota"/>
</dbReference>
<dbReference type="AlphaFoldDB" id="B8BZ97"/>